<dbReference type="PANTHER" id="PTHR38477">
    <property type="entry name" value="HYPOTHETICAL EXPORTED PROTEIN"/>
    <property type="match status" value="1"/>
</dbReference>
<dbReference type="InterPro" id="IPR032676">
    <property type="entry name" value="YkuD_2"/>
</dbReference>
<reference evidence="1 2" key="1">
    <citation type="submission" date="2024-12" db="EMBL/GenBank/DDBJ databases">
        <authorList>
            <person name="Hu S."/>
        </authorList>
    </citation>
    <scope>NUCLEOTIDE SEQUENCE [LARGE SCALE GENOMIC DNA]</scope>
    <source>
        <strain evidence="1 2">THG-T11</strain>
    </source>
</reference>
<evidence type="ECO:0000313" key="2">
    <source>
        <dbReference type="Proteomes" id="UP001517247"/>
    </source>
</evidence>
<dbReference type="Pfam" id="PF13645">
    <property type="entry name" value="YkuD_2"/>
    <property type="match status" value="1"/>
</dbReference>
<name>A0ABW9JDH3_9SPHI</name>
<dbReference type="EMBL" id="SSHJ02000008">
    <property type="protein sequence ID" value="MFN0257181.1"/>
    <property type="molecule type" value="Genomic_DNA"/>
</dbReference>
<evidence type="ECO:0000313" key="1">
    <source>
        <dbReference type="EMBL" id="MFN0257181.1"/>
    </source>
</evidence>
<proteinExistence type="predicted"/>
<accession>A0ABW9JDH3</accession>
<protein>
    <submittedName>
        <fullName evidence="1">Murein L,D-transpeptidase catalytic domain family protein</fullName>
    </submittedName>
</protein>
<sequence>MRKNLLGLGVTGLAFVLLLAAAKKPNTNVERKAFGSAIVAADSAYNCHINTLYTELHLKEAGLSLPVFEKALTGFYNLKQSGYTSPAKQILTIADFDQLSTKKRLYIIDLSKKELLVNTWVAHGQNSGADEATNFSNINNSFSSSLGFYVTGEVYRGIHGKSLKLDGMDEGFNSNARSRSIVVHGASYVSDGTIKALGRLGRSQGCPAVAPELADKVINTIEDKTVLFINKSVESYQSKYLNETLAANFANENDHTQTQMD</sequence>
<organism evidence="1 2">
    <name type="scientific">Pedobacter ureilyticus</name>
    <dbReference type="NCBI Taxonomy" id="1393051"/>
    <lineage>
        <taxon>Bacteria</taxon>
        <taxon>Pseudomonadati</taxon>
        <taxon>Bacteroidota</taxon>
        <taxon>Sphingobacteriia</taxon>
        <taxon>Sphingobacteriales</taxon>
        <taxon>Sphingobacteriaceae</taxon>
        <taxon>Pedobacter</taxon>
    </lineage>
</organism>
<dbReference type="PANTHER" id="PTHR38477:SF1">
    <property type="entry name" value="MUREIN L,D-TRANSPEPTIDASE CATALYTIC DOMAIN FAMILY PROTEIN"/>
    <property type="match status" value="1"/>
</dbReference>
<dbReference type="RefSeq" id="WP_138724257.1">
    <property type="nucleotide sequence ID" value="NZ_SSHJ02000008.1"/>
</dbReference>
<keyword evidence="2" id="KW-1185">Reference proteome</keyword>
<gene>
    <name evidence="1" type="ORF">E6A44_016440</name>
</gene>
<comment type="caution">
    <text evidence="1">The sequence shown here is derived from an EMBL/GenBank/DDBJ whole genome shotgun (WGS) entry which is preliminary data.</text>
</comment>
<dbReference type="Proteomes" id="UP001517247">
    <property type="component" value="Unassembled WGS sequence"/>
</dbReference>